<dbReference type="Proteomes" id="UP000308196">
    <property type="component" value="Chromosome"/>
</dbReference>
<dbReference type="STRING" id="1123265.GCA_000686625_04585"/>
<evidence type="ECO:0000313" key="2">
    <source>
        <dbReference type="EMBL" id="VTR49068.1"/>
    </source>
</evidence>
<keyword evidence="1" id="KW-0472">Membrane</keyword>
<feature type="transmembrane region" description="Helical" evidence="1">
    <location>
        <begin position="7"/>
        <end position="26"/>
    </location>
</feature>
<keyword evidence="1" id="KW-1133">Transmembrane helix</keyword>
<dbReference type="RefSeq" id="WP_028071179.1">
    <property type="nucleotide sequence ID" value="NZ_CP141191.1"/>
</dbReference>
<sequence length="62" mass="6792">MNKFSYIIIAAFAVIEITSIVLFSIGEISSKNFLISTAVCVTGVLAQKLSIDKRNKLNSIKE</sequence>
<dbReference type="EMBL" id="LR590484">
    <property type="protein sequence ID" value="VTR49068.1"/>
    <property type="molecule type" value="Genomic_DNA"/>
</dbReference>
<evidence type="ECO:0000256" key="1">
    <source>
        <dbReference type="SAM" id="Phobius"/>
    </source>
</evidence>
<reference evidence="2 3" key="1">
    <citation type="submission" date="2019-05" db="EMBL/GenBank/DDBJ databases">
        <authorList>
            <consortium name="Pathogen Informatics"/>
        </authorList>
    </citation>
    <scope>NUCLEOTIDE SEQUENCE [LARGE SCALE GENOMIC DNA]</scope>
    <source>
        <strain evidence="2 3">NCTC11429</strain>
    </source>
</reference>
<dbReference type="GeneID" id="78464448"/>
<proteinExistence type="predicted"/>
<dbReference type="AlphaFoldDB" id="A0A4V6KTF1"/>
<keyword evidence="1" id="KW-0812">Transmembrane</keyword>
<protein>
    <submittedName>
        <fullName evidence="2">Uncharacterized protein</fullName>
    </submittedName>
</protein>
<evidence type="ECO:0000313" key="3">
    <source>
        <dbReference type="Proteomes" id="UP000308196"/>
    </source>
</evidence>
<accession>A0A4V6KTF1</accession>
<dbReference type="KEGG" id="stha:NCTC11429_03810"/>
<organism evidence="2 3">
    <name type="scientific">Sphingobacterium thalpophilum</name>
    <dbReference type="NCBI Taxonomy" id="259"/>
    <lineage>
        <taxon>Bacteria</taxon>
        <taxon>Pseudomonadati</taxon>
        <taxon>Bacteroidota</taxon>
        <taxon>Sphingobacteriia</taxon>
        <taxon>Sphingobacteriales</taxon>
        <taxon>Sphingobacteriaceae</taxon>
        <taxon>Sphingobacterium</taxon>
    </lineage>
</organism>
<gene>
    <name evidence="2" type="ORF">NCTC11429_03810</name>
</gene>
<name>A0A4V6KTF1_9SPHI</name>